<dbReference type="InterPro" id="IPR014710">
    <property type="entry name" value="RmlC-like_jellyroll"/>
</dbReference>
<proteinExistence type="predicted"/>
<accession>A0ABD3NWD7</accession>
<feature type="transmembrane region" description="Helical" evidence="1">
    <location>
        <begin position="99"/>
        <end position="121"/>
    </location>
</feature>
<keyword evidence="4" id="KW-1185">Reference proteome</keyword>
<dbReference type="EMBL" id="JALLAZ020001175">
    <property type="protein sequence ID" value="KAL3779256.1"/>
    <property type="molecule type" value="Genomic_DNA"/>
</dbReference>
<dbReference type="AlphaFoldDB" id="A0ABD3NWD7"/>
<protein>
    <recommendedName>
        <fullName evidence="2">Cyclic nucleotide-binding domain-containing protein</fullName>
    </recommendedName>
</protein>
<sequence length="185" mass="20829">MKGATFGETAILFGNTSSSATLVASGTVVLCRLRDTIFHGMISKDVIKGLQERISEIRVVVDILSGVNTKIDEGTIIHTYIPSGSWLWKQWSGTVLEHVWVRVIVMMAISALFSALFHFVAGDDDENPLIEQLKFITEWWEKLIPLTTFVTTFFLAEAYKFWQDFYCKLSSPSSDRSMLPVASIR</sequence>
<reference evidence="3 4" key="1">
    <citation type="submission" date="2024-10" db="EMBL/GenBank/DDBJ databases">
        <title>Updated reference genomes for cyclostephanoid diatoms.</title>
        <authorList>
            <person name="Roberts W.R."/>
            <person name="Alverson A.J."/>
        </authorList>
    </citation>
    <scope>NUCLEOTIDE SEQUENCE [LARGE SCALE GENOMIC DNA]</scope>
    <source>
        <strain evidence="3 4">AJA276-08</strain>
    </source>
</reference>
<organism evidence="3 4">
    <name type="scientific">Stephanodiscus triporus</name>
    <dbReference type="NCBI Taxonomy" id="2934178"/>
    <lineage>
        <taxon>Eukaryota</taxon>
        <taxon>Sar</taxon>
        <taxon>Stramenopiles</taxon>
        <taxon>Ochrophyta</taxon>
        <taxon>Bacillariophyta</taxon>
        <taxon>Coscinodiscophyceae</taxon>
        <taxon>Thalassiosirophycidae</taxon>
        <taxon>Stephanodiscales</taxon>
        <taxon>Stephanodiscaceae</taxon>
        <taxon>Stephanodiscus</taxon>
    </lineage>
</organism>
<keyword evidence="1" id="KW-0812">Transmembrane</keyword>
<dbReference type="Gene3D" id="2.60.120.10">
    <property type="entry name" value="Jelly Rolls"/>
    <property type="match status" value="1"/>
</dbReference>
<feature type="domain" description="Cyclic nucleotide-binding" evidence="2">
    <location>
        <begin position="1"/>
        <end position="42"/>
    </location>
</feature>
<evidence type="ECO:0000259" key="2">
    <source>
        <dbReference type="PROSITE" id="PS50042"/>
    </source>
</evidence>
<feature type="transmembrane region" description="Helical" evidence="1">
    <location>
        <begin position="143"/>
        <end position="162"/>
    </location>
</feature>
<dbReference type="Proteomes" id="UP001530315">
    <property type="component" value="Unassembled WGS sequence"/>
</dbReference>
<evidence type="ECO:0000256" key="1">
    <source>
        <dbReference type="SAM" id="Phobius"/>
    </source>
</evidence>
<evidence type="ECO:0000313" key="4">
    <source>
        <dbReference type="Proteomes" id="UP001530315"/>
    </source>
</evidence>
<evidence type="ECO:0000313" key="3">
    <source>
        <dbReference type="EMBL" id="KAL3779256.1"/>
    </source>
</evidence>
<dbReference type="InterPro" id="IPR000595">
    <property type="entry name" value="cNMP-bd_dom"/>
</dbReference>
<name>A0ABD3NWD7_9STRA</name>
<gene>
    <name evidence="3" type="ORF">ACHAW5_002947</name>
</gene>
<dbReference type="PROSITE" id="PS50042">
    <property type="entry name" value="CNMP_BINDING_3"/>
    <property type="match status" value="1"/>
</dbReference>
<keyword evidence="1" id="KW-1133">Transmembrane helix</keyword>
<keyword evidence="1" id="KW-0472">Membrane</keyword>
<comment type="caution">
    <text evidence="3">The sequence shown here is derived from an EMBL/GenBank/DDBJ whole genome shotgun (WGS) entry which is preliminary data.</text>
</comment>